<proteinExistence type="predicted"/>
<comment type="caution">
    <text evidence="2">The sequence shown here is derived from an EMBL/GenBank/DDBJ whole genome shotgun (WGS) entry which is preliminary data.</text>
</comment>
<dbReference type="AlphaFoldDB" id="A0A511J9H9"/>
<evidence type="ECO:0008006" key="4">
    <source>
        <dbReference type="Google" id="ProtNLM"/>
    </source>
</evidence>
<dbReference type="OrthoDB" id="5179393at2"/>
<evidence type="ECO:0000313" key="3">
    <source>
        <dbReference type="Proteomes" id="UP000321720"/>
    </source>
</evidence>
<evidence type="ECO:0000256" key="1">
    <source>
        <dbReference type="SAM" id="MobiDB-lite"/>
    </source>
</evidence>
<evidence type="ECO:0000313" key="2">
    <source>
        <dbReference type="EMBL" id="GEL94419.1"/>
    </source>
</evidence>
<accession>A0A511J9H9</accession>
<dbReference type="EMBL" id="BJWG01000003">
    <property type="protein sequence ID" value="GEL94419.1"/>
    <property type="molecule type" value="Genomic_DNA"/>
</dbReference>
<dbReference type="Pfam" id="PF18844">
    <property type="entry name" value="baeRF_family2"/>
    <property type="match status" value="1"/>
</dbReference>
<gene>
    <name evidence="2" type="ORF">CCO02nite_10770</name>
</gene>
<reference evidence="2 3" key="1">
    <citation type="submission" date="2019-07" db="EMBL/GenBank/DDBJ databases">
        <title>Whole genome shotgun sequence of Cellulomonas composti NBRC 100758.</title>
        <authorList>
            <person name="Hosoyama A."/>
            <person name="Uohara A."/>
            <person name="Ohji S."/>
            <person name="Ichikawa N."/>
        </authorList>
    </citation>
    <scope>NUCLEOTIDE SEQUENCE [LARGE SCALE GENOMIC DNA]</scope>
    <source>
        <strain evidence="2 3">NBRC 100758</strain>
    </source>
</reference>
<sequence>MDLHWLKPLLGRPAPFTTVYLDVTRAESAGETEAAERWRAARRRLEREGAPAGVLDEIGELLAVPTRRREACGRVIIADANGVVVDRELSVAPAQDTVAHGPVPMLLPAVRAAAEAVRSLVVEIDRAGADLHWSDGAAESVEGGHDELHKTRDGLSRRGQTRAEDSWHRNAEAVALVLDRRAAELDPELVVLTGDVRAVALVRDQLGQRCSELVVEVAGGVRGEGVHRAFGARVAEAVDEFRERRRAAVLDRFAGSLGRGEGAVTSFEDVVEVLRRGQVDELVLADGAAAERFGDRELWVGPEPLQIATAVAELDTLGVSRDDARRLPAGVALVRAALGQDAGVTLAPDGRVELADGIGAVLRWSDGSTPSESLLSQSADVRRVRSIP</sequence>
<dbReference type="InterPro" id="IPR040701">
    <property type="entry name" value="Bact_RF_family2"/>
</dbReference>
<dbReference type="Proteomes" id="UP000321720">
    <property type="component" value="Unassembled WGS sequence"/>
</dbReference>
<feature type="region of interest" description="Disordered" evidence="1">
    <location>
        <begin position="138"/>
        <end position="164"/>
    </location>
</feature>
<organism evidence="2 3">
    <name type="scientific">Cellulomonas composti</name>
    <dbReference type="NCBI Taxonomy" id="266130"/>
    <lineage>
        <taxon>Bacteria</taxon>
        <taxon>Bacillati</taxon>
        <taxon>Actinomycetota</taxon>
        <taxon>Actinomycetes</taxon>
        <taxon>Micrococcales</taxon>
        <taxon>Cellulomonadaceae</taxon>
        <taxon>Cellulomonas</taxon>
    </lineage>
</organism>
<dbReference type="RefSeq" id="WP_146842039.1">
    <property type="nucleotide sequence ID" value="NZ_BJWG01000003.1"/>
</dbReference>
<keyword evidence="3" id="KW-1185">Reference proteome</keyword>
<name>A0A511J9H9_9CELL</name>
<protein>
    <recommendedName>
        <fullName evidence="4">Peptide chain release factor 1</fullName>
    </recommendedName>
</protein>
<feature type="compositionally biased region" description="Basic and acidic residues" evidence="1">
    <location>
        <begin position="142"/>
        <end position="164"/>
    </location>
</feature>